<dbReference type="Proteomes" id="UP000735302">
    <property type="component" value="Unassembled WGS sequence"/>
</dbReference>
<evidence type="ECO:0000313" key="2">
    <source>
        <dbReference type="EMBL" id="GFO02242.1"/>
    </source>
</evidence>
<dbReference type="FunFam" id="1.10.340.70:FF:000001">
    <property type="entry name" value="Retrovirus-related Pol polyprotein from transposon gypsy-like Protein"/>
    <property type="match status" value="1"/>
</dbReference>
<dbReference type="EMBL" id="BLXT01003580">
    <property type="protein sequence ID" value="GFO02242.1"/>
    <property type="molecule type" value="Genomic_DNA"/>
</dbReference>
<dbReference type="PANTHER" id="PTHR37984:SF5">
    <property type="entry name" value="PROTEIN NYNRIN-LIKE"/>
    <property type="match status" value="1"/>
</dbReference>
<proteinExistence type="predicted"/>
<sequence length="199" mass="22234">MVSQKVVEMSQESVEIIQNWPQPQNAKKVLRFLGQVDSWIAGKAGTEISVSQNQNPHIAPLYWWLERGTEATQAELALTSMVAKKLWLNNEIIVIRGGLDYRRDESLEKLLVPKIHQQEVISQCHDIPLAGHQGVTRTKEKVKEKFIWCGRSKSIVNFVCACSICNLKKNICVADEKSNGITSWGSIGFPGSFDNVNGG</sequence>
<evidence type="ECO:0000259" key="1">
    <source>
        <dbReference type="Pfam" id="PF17921"/>
    </source>
</evidence>
<dbReference type="Gene3D" id="1.10.340.70">
    <property type="match status" value="1"/>
</dbReference>
<evidence type="ECO:0000313" key="3">
    <source>
        <dbReference type="Proteomes" id="UP000735302"/>
    </source>
</evidence>
<accession>A0AAV4A4P3</accession>
<feature type="domain" description="Integrase zinc-binding" evidence="1">
    <location>
        <begin position="112"/>
        <end position="170"/>
    </location>
</feature>
<comment type="caution">
    <text evidence="2">The sequence shown here is derived from an EMBL/GenBank/DDBJ whole genome shotgun (WGS) entry which is preliminary data.</text>
</comment>
<dbReference type="Pfam" id="PF17921">
    <property type="entry name" value="Integrase_H2C2"/>
    <property type="match status" value="1"/>
</dbReference>
<dbReference type="InterPro" id="IPR041588">
    <property type="entry name" value="Integrase_H2C2"/>
</dbReference>
<protein>
    <submittedName>
        <fullName evidence="2">Pol polyprotein</fullName>
    </submittedName>
</protein>
<keyword evidence="3" id="KW-1185">Reference proteome</keyword>
<name>A0AAV4A4P3_9GAST</name>
<organism evidence="2 3">
    <name type="scientific">Plakobranchus ocellatus</name>
    <dbReference type="NCBI Taxonomy" id="259542"/>
    <lineage>
        <taxon>Eukaryota</taxon>
        <taxon>Metazoa</taxon>
        <taxon>Spiralia</taxon>
        <taxon>Lophotrochozoa</taxon>
        <taxon>Mollusca</taxon>
        <taxon>Gastropoda</taxon>
        <taxon>Heterobranchia</taxon>
        <taxon>Euthyneura</taxon>
        <taxon>Panpulmonata</taxon>
        <taxon>Sacoglossa</taxon>
        <taxon>Placobranchoidea</taxon>
        <taxon>Plakobranchidae</taxon>
        <taxon>Plakobranchus</taxon>
    </lineage>
</organism>
<dbReference type="InterPro" id="IPR050951">
    <property type="entry name" value="Retrovirus_Pol_polyprotein"/>
</dbReference>
<dbReference type="PANTHER" id="PTHR37984">
    <property type="entry name" value="PROTEIN CBG26694"/>
    <property type="match status" value="1"/>
</dbReference>
<dbReference type="AlphaFoldDB" id="A0AAV4A4P3"/>
<gene>
    <name evidence="2" type="ORF">PoB_002874700</name>
</gene>
<reference evidence="2 3" key="1">
    <citation type="journal article" date="2021" name="Elife">
        <title>Chloroplast acquisition without the gene transfer in kleptoplastic sea slugs, Plakobranchus ocellatus.</title>
        <authorList>
            <person name="Maeda T."/>
            <person name="Takahashi S."/>
            <person name="Yoshida T."/>
            <person name="Shimamura S."/>
            <person name="Takaki Y."/>
            <person name="Nagai Y."/>
            <person name="Toyoda A."/>
            <person name="Suzuki Y."/>
            <person name="Arimoto A."/>
            <person name="Ishii H."/>
            <person name="Satoh N."/>
            <person name="Nishiyama T."/>
            <person name="Hasebe M."/>
            <person name="Maruyama T."/>
            <person name="Minagawa J."/>
            <person name="Obokata J."/>
            <person name="Shigenobu S."/>
        </authorList>
    </citation>
    <scope>NUCLEOTIDE SEQUENCE [LARGE SCALE GENOMIC DNA]</scope>
</reference>